<dbReference type="SUPFAM" id="SSF47413">
    <property type="entry name" value="lambda repressor-like DNA-binding domains"/>
    <property type="match status" value="1"/>
</dbReference>
<accession>A0A401W7P4</accession>
<dbReference type="Proteomes" id="UP000286746">
    <property type="component" value="Unassembled WGS sequence"/>
</dbReference>
<evidence type="ECO:0000313" key="2">
    <source>
        <dbReference type="EMBL" id="GCD45370.1"/>
    </source>
</evidence>
<proteinExistence type="predicted"/>
<feature type="domain" description="HTH cro/C1-type" evidence="1">
    <location>
        <begin position="10"/>
        <end position="64"/>
    </location>
</feature>
<dbReference type="SMART" id="SM00530">
    <property type="entry name" value="HTH_XRE"/>
    <property type="match status" value="1"/>
</dbReference>
<reference evidence="2 3" key="1">
    <citation type="submission" date="2018-11" db="EMBL/GenBank/DDBJ databases">
        <title>Whole genome sequence of Streptomyces paromomycinus NBRC 15454(T).</title>
        <authorList>
            <person name="Komaki H."/>
            <person name="Tamura T."/>
        </authorList>
    </citation>
    <scope>NUCLEOTIDE SEQUENCE [LARGE SCALE GENOMIC DNA]</scope>
    <source>
        <strain evidence="2 3">NBRC 15454</strain>
    </source>
</reference>
<name>A0A401W7P4_STREY</name>
<dbReference type="Pfam" id="PF19054">
    <property type="entry name" value="DUF5753"/>
    <property type="match status" value="1"/>
</dbReference>
<organism evidence="2 3">
    <name type="scientific">Streptomyces paromomycinus</name>
    <name type="common">Streptomyces rimosus subsp. paromomycinus</name>
    <dbReference type="NCBI Taxonomy" id="92743"/>
    <lineage>
        <taxon>Bacteria</taxon>
        <taxon>Bacillati</taxon>
        <taxon>Actinomycetota</taxon>
        <taxon>Actinomycetes</taxon>
        <taxon>Kitasatosporales</taxon>
        <taxon>Streptomycetaceae</taxon>
        <taxon>Streptomyces</taxon>
    </lineage>
</organism>
<dbReference type="EMBL" id="BHZD01000001">
    <property type="protein sequence ID" value="GCD45370.1"/>
    <property type="molecule type" value="Genomic_DNA"/>
</dbReference>
<dbReference type="InterPro" id="IPR043917">
    <property type="entry name" value="DUF5753"/>
</dbReference>
<dbReference type="CDD" id="cd00093">
    <property type="entry name" value="HTH_XRE"/>
    <property type="match status" value="1"/>
</dbReference>
<dbReference type="GO" id="GO:0003677">
    <property type="term" value="F:DNA binding"/>
    <property type="evidence" value="ECO:0007669"/>
    <property type="project" value="InterPro"/>
</dbReference>
<dbReference type="PROSITE" id="PS50943">
    <property type="entry name" value="HTH_CROC1"/>
    <property type="match status" value="1"/>
</dbReference>
<protein>
    <submittedName>
        <fullName evidence="2">Transcriptional regulator</fullName>
    </submittedName>
</protein>
<gene>
    <name evidence="2" type="ORF">GKJPGBOP_05094</name>
</gene>
<evidence type="ECO:0000259" key="1">
    <source>
        <dbReference type="PROSITE" id="PS50943"/>
    </source>
</evidence>
<dbReference type="AlphaFoldDB" id="A0A401W7P4"/>
<sequence length="276" mass="30760">MNNINIGRALRELREASGKQAKAVARSAVMSPSKLSKIENEALAPSLIDVERILTALEVSEEVKARLAEAARKAATEATAWRILRRTGLHKHQDEIRAIEAQTTLMRLFQPSCVPGLLQTPEYARAILSRHSYTQGALEKMMGARLLRQEVLHDTDRTFRFVVTESVLRWKIVRPSMLAAQLDKLITMSRMSNVSIGVLPLSAPMTDLPSSSFVLFDTNLAIIEIPHAEITTTEARDVELYVNKFDGFEGAAVTGEEMRSFVAGLRDDFLRQQETG</sequence>
<evidence type="ECO:0000313" key="3">
    <source>
        <dbReference type="Proteomes" id="UP000286746"/>
    </source>
</evidence>
<dbReference type="InterPro" id="IPR010982">
    <property type="entry name" value="Lambda_DNA-bd_dom_sf"/>
</dbReference>
<dbReference type="Pfam" id="PF13560">
    <property type="entry name" value="HTH_31"/>
    <property type="match status" value="1"/>
</dbReference>
<comment type="caution">
    <text evidence="2">The sequence shown here is derived from an EMBL/GenBank/DDBJ whole genome shotgun (WGS) entry which is preliminary data.</text>
</comment>
<dbReference type="RefSeq" id="WP_125055967.1">
    <property type="nucleotide sequence ID" value="NZ_BHZD01000001.1"/>
</dbReference>
<dbReference type="InterPro" id="IPR001387">
    <property type="entry name" value="Cro/C1-type_HTH"/>
</dbReference>
<keyword evidence="3" id="KW-1185">Reference proteome</keyword>
<dbReference type="Gene3D" id="1.10.260.40">
    <property type="entry name" value="lambda repressor-like DNA-binding domains"/>
    <property type="match status" value="1"/>
</dbReference>